<feature type="modified residue" description="4-aspartylphosphate" evidence="3">
    <location>
        <position position="59"/>
    </location>
</feature>
<dbReference type="RefSeq" id="WP_233723323.1">
    <property type="nucleotide sequence ID" value="NZ_JAJVCN010000001.1"/>
</dbReference>
<dbReference type="CDD" id="cd17535">
    <property type="entry name" value="REC_NarL-like"/>
    <property type="match status" value="1"/>
</dbReference>
<feature type="domain" description="HTH luxR-type" evidence="4">
    <location>
        <begin position="144"/>
        <end position="209"/>
    </location>
</feature>
<keyword evidence="1 3" id="KW-0597">Phosphoprotein</keyword>
<gene>
    <name evidence="6" type="ORF">LWC34_05565</name>
</gene>
<comment type="caution">
    <text evidence="6">The sequence shown here is derived from an EMBL/GenBank/DDBJ whole genome shotgun (WGS) entry which is preliminary data.</text>
</comment>
<dbReference type="PANTHER" id="PTHR43214">
    <property type="entry name" value="TWO-COMPONENT RESPONSE REGULATOR"/>
    <property type="match status" value="1"/>
</dbReference>
<dbReference type="Proteomes" id="UP001521150">
    <property type="component" value="Unassembled WGS sequence"/>
</dbReference>
<organism evidence="6 7">
    <name type="scientific">Kibdelosporangium philippinense</name>
    <dbReference type="NCBI Taxonomy" id="211113"/>
    <lineage>
        <taxon>Bacteria</taxon>
        <taxon>Bacillati</taxon>
        <taxon>Actinomycetota</taxon>
        <taxon>Actinomycetes</taxon>
        <taxon>Pseudonocardiales</taxon>
        <taxon>Pseudonocardiaceae</taxon>
        <taxon>Kibdelosporangium</taxon>
    </lineage>
</organism>
<keyword evidence="2" id="KW-0238">DNA-binding</keyword>
<proteinExistence type="predicted"/>
<evidence type="ECO:0000259" key="5">
    <source>
        <dbReference type="PROSITE" id="PS50110"/>
    </source>
</evidence>
<dbReference type="SUPFAM" id="SSF46894">
    <property type="entry name" value="C-terminal effector domain of the bipartite response regulators"/>
    <property type="match status" value="1"/>
</dbReference>
<dbReference type="PRINTS" id="PR00038">
    <property type="entry name" value="HTHLUXR"/>
</dbReference>
<dbReference type="PANTHER" id="PTHR43214:SF43">
    <property type="entry name" value="TWO-COMPONENT RESPONSE REGULATOR"/>
    <property type="match status" value="1"/>
</dbReference>
<evidence type="ECO:0000256" key="3">
    <source>
        <dbReference type="PROSITE-ProRule" id="PRU00169"/>
    </source>
</evidence>
<evidence type="ECO:0000256" key="1">
    <source>
        <dbReference type="ARBA" id="ARBA00022553"/>
    </source>
</evidence>
<dbReference type="Pfam" id="PF00196">
    <property type="entry name" value="GerE"/>
    <property type="match status" value="1"/>
</dbReference>
<dbReference type="InterPro" id="IPR001789">
    <property type="entry name" value="Sig_transdc_resp-reg_receiver"/>
</dbReference>
<dbReference type="SMART" id="SM00448">
    <property type="entry name" value="REC"/>
    <property type="match status" value="1"/>
</dbReference>
<protein>
    <submittedName>
        <fullName evidence="6">Response regulator transcription factor</fullName>
    </submittedName>
</protein>
<evidence type="ECO:0000313" key="7">
    <source>
        <dbReference type="Proteomes" id="UP001521150"/>
    </source>
</evidence>
<dbReference type="InterPro" id="IPR011006">
    <property type="entry name" value="CheY-like_superfamily"/>
</dbReference>
<dbReference type="InterPro" id="IPR058245">
    <property type="entry name" value="NreC/VraR/RcsB-like_REC"/>
</dbReference>
<dbReference type="InterPro" id="IPR016032">
    <property type="entry name" value="Sig_transdc_resp-reg_C-effctor"/>
</dbReference>
<keyword evidence="7" id="KW-1185">Reference proteome</keyword>
<evidence type="ECO:0000313" key="6">
    <source>
        <dbReference type="EMBL" id="MCE7002299.1"/>
    </source>
</evidence>
<dbReference type="CDD" id="cd06170">
    <property type="entry name" value="LuxR_C_like"/>
    <property type="match status" value="1"/>
</dbReference>
<reference evidence="6 7" key="1">
    <citation type="submission" date="2021-12" db="EMBL/GenBank/DDBJ databases">
        <title>Genome sequence of Kibdelosporangium philippinense ATCC 49844.</title>
        <authorList>
            <person name="Fedorov E.A."/>
            <person name="Omeragic M."/>
            <person name="Shalygina K.F."/>
            <person name="Maclea K.S."/>
        </authorList>
    </citation>
    <scope>NUCLEOTIDE SEQUENCE [LARGE SCALE GENOMIC DNA]</scope>
    <source>
        <strain evidence="6 7">ATCC 49844</strain>
    </source>
</reference>
<accession>A0ABS8Z2X5</accession>
<dbReference type="PROSITE" id="PS50043">
    <property type="entry name" value="HTH_LUXR_2"/>
    <property type="match status" value="1"/>
</dbReference>
<dbReference type="SMART" id="SM00421">
    <property type="entry name" value="HTH_LUXR"/>
    <property type="match status" value="1"/>
</dbReference>
<dbReference type="PROSITE" id="PS50110">
    <property type="entry name" value="RESPONSE_REGULATORY"/>
    <property type="match status" value="1"/>
</dbReference>
<dbReference type="Pfam" id="PF00072">
    <property type="entry name" value="Response_reg"/>
    <property type="match status" value="1"/>
</dbReference>
<feature type="domain" description="Response regulatory" evidence="5">
    <location>
        <begin position="8"/>
        <end position="124"/>
    </location>
</feature>
<evidence type="ECO:0000256" key="2">
    <source>
        <dbReference type="ARBA" id="ARBA00023125"/>
    </source>
</evidence>
<name>A0ABS8Z2X5_9PSEU</name>
<evidence type="ECO:0000259" key="4">
    <source>
        <dbReference type="PROSITE" id="PS50043"/>
    </source>
</evidence>
<dbReference type="InterPro" id="IPR039420">
    <property type="entry name" value="WalR-like"/>
</dbReference>
<dbReference type="Gene3D" id="3.40.50.2300">
    <property type="match status" value="1"/>
</dbReference>
<dbReference type="EMBL" id="JAJVCN010000001">
    <property type="protein sequence ID" value="MCE7002299.1"/>
    <property type="molecule type" value="Genomic_DNA"/>
</dbReference>
<dbReference type="InterPro" id="IPR000792">
    <property type="entry name" value="Tscrpt_reg_LuxR_C"/>
</dbReference>
<dbReference type="SUPFAM" id="SSF52172">
    <property type="entry name" value="CheY-like"/>
    <property type="match status" value="1"/>
</dbReference>
<sequence>MTEATPVRLVVVDDHTLFREGVREMLQTAPNFQVVGEGESGAQAITLAGELQPDVVLLDVEMPGPGVAVTIKQIRFTAPFTKIVILTMHDDPVLVHDLLELGASAYLVKTVGKDELVAAVRSVARGDGNVLLSVSRMTIEGLDRQHESKIISGRELEVLRLLAKAKSNAQIAAELYIAPGTVKRHLTNIYAKLGAVSRMDAVRKAVAARLIKGVED</sequence>